<organism evidence="2 3">
    <name type="scientific">Haematococcus lacustris</name>
    <name type="common">Green alga</name>
    <name type="synonym">Haematococcus pluvialis</name>
    <dbReference type="NCBI Taxonomy" id="44745"/>
    <lineage>
        <taxon>Eukaryota</taxon>
        <taxon>Viridiplantae</taxon>
        <taxon>Chlorophyta</taxon>
        <taxon>core chlorophytes</taxon>
        <taxon>Chlorophyceae</taxon>
        <taxon>CS clade</taxon>
        <taxon>Chlamydomonadales</taxon>
        <taxon>Haematococcaceae</taxon>
        <taxon>Haematococcus</taxon>
    </lineage>
</organism>
<name>A0A699ZDB4_HAELA</name>
<reference evidence="2 3" key="1">
    <citation type="submission" date="2020-02" db="EMBL/GenBank/DDBJ databases">
        <title>Draft genome sequence of Haematococcus lacustris strain NIES-144.</title>
        <authorList>
            <person name="Morimoto D."/>
            <person name="Nakagawa S."/>
            <person name="Yoshida T."/>
            <person name="Sawayama S."/>
        </authorList>
    </citation>
    <scope>NUCLEOTIDE SEQUENCE [LARGE SCALE GENOMIC DNA]</scope>
    <source>
        <strain evidence="2 3">NIES-144</strain>
    </source>
</reference>
<feature type="region of interest" description="Disordered" evidence="1">
    <location>
        <begin position="225"/>
        <end position="244"/>
    </location>
</feature>
<evidence type="ECO:0000313" key="3">
    <source>
        <dbReference type="Proteomes" id="UP000485058"/>
    </source>
</evidence>
<accession>A0A699ZDB4</accession>
<evidence type="ECO:0000256" key="1">
    <source>
        <dbReference type="SAM" id="MobiDB-lite"/>
    </source>
</evidence>
<dbReference type="Proteomes" id="UP000485058">
    <property type="component" value="Unassembled WGS sequence"/>
</dbReference>
<dbReference type="AlphaFoldDB" id="A0A699ZDB4"/>
<feature type="compositionally biased region" description="Low complexity" evidence="1">
    <location>
        <begin position="133"/>
        <end position="154"/>
    </location>
</feature>
<proteinExistence type="predicted"/>
<gene>
    <name evidence="2" type="ORF">HaLaN_17752</name>
</gene>
<keyword evidence="3" id="KW-1185">Reference proteome</keyword>
<evidence type="ECO:0000313" key="2">
    <source>
        <dbReference type="EMBL" id="GFH20603.1"/>
    </source>
</evidence>
<dbReference type="EMBL" id="BLLF01001665">
    <property type="protein sequence ID" value="GFH20603.1"/>
    <property type="molecule type" value="Genomic_DNA"/>
</dbReference>
<comment type="caution">
    <text evidence="2">The sequence shown here is derived from an EMBL/GenBank/DDBJ whole genome shotgun (WGS) entry which is preliminary data.</text>
</comment>
<sequence>MQPPYQHIYVTSALEQTWPQGSGAKLMLMRSASPGIWATDEGAARHPHMCTSHPAHTTLAAQRLDVEAVLLQHPAGLLGCSRPGLLLQVSRGQVGPQQEGRAMLQGRAGFGCSCPPVPAALHGPWSHTHMLGSRRLAPSPPASSSAPLGPGPRALALDRAVSRGRTAGEPQDHQVVSRSLAQCKGGEGREAAAAWGQALGQWRSAVVGKASGMRPCSPDCGLAGSPTLQQRTCPAHSAPHPHRW</sequence>
<protein>
    <submittedName>
        <fullName evidence="2">Uncharacterized protein</fullName>
    </submittedName>
</protein>
<feature type="region of interest" description="Disordered" evidence="1">
    <location>
        <begin position="131"/>
        <end position="154"/>
    </location>
</feature>